<proteinExistence type="predicted"/>
<dbReference type="InterPro" id="IPR011029">
    <property type="entry name" value="DEATH-like_dom_sf"/>
</dbReference>
<evidence type="ECO:0000313" key="3">
    <source>
        <dbReference type="EMBL" id="CAH1273087.1"/>
    </source>
</evidence>
<accession>A0A8K0F3A6</accession>
<feature type="compositionally biased region" description="Basic and acidic residues" evidence="1">
    <location>
        <begin position="381"/>
        <end position="411"/>
    </location>
</feature>
<dbReference type="SUPFAM" id="SSF47986">
    <property type="entry name" value="DEATH domain"/>
    <property type="match status" value="1"/>
</dbReference>
<keyword evidence="4" id="KW-1185">Reference proteome</keyword>
<feature type="region of interest" description="Disordered" evidence="1">
    <location>
        <begin position="1"/>
        <end position="30"/>
    </location>
</feature>
<dbReference type="SMART" id="SM00114">
    <property type="entry name" value="CARD"/>
    <property type="match status" value="1"/>
</dbReference>
<gene>
    <name evidence="3" type="primary">Hypp5044</name>
    <name evidence="3" type="ORF">BLAG_LOCUS24533</name>
</gene>
<evidence type="ECO:0000256" key="1">
    <source>
        <dbReference type="SAM" id="MobiDB-lite"/>
    </source>
</evidence>
<reference evidence="3" key="1">
    <citation type="submission" date="2022-01" db="EMBL/GenBank/DDBJ databases">
        <authorList>
            <person name="Braso-Vives M."/>
        </authorList>
    </citation>
    <scope>NUCLEOTIDE SEQUENCE</scope>
</reference>
<dbReference type="Gene3D" id="1.10.533.10">
    <property type="entry name" value="Death Domain, Fas"/>
    <property type="match status" value="1"/>
</dbReference>
<dbReference type="GO" id="GO:0002020">
    <property type="term" value="F:protease binding"/>
    <property type="evidence" value="ECO:0007669"/>
    <property type="project" value="InterPro"/>
</dbReference>
<dbReference type="EMBL" id="OV696694">
    <property type="protein sequence ID" value="CAH1273087.1"/>
    <property type="molecule type" value="Genomic_DNA"/>
</dbReference>
<dbReference type="GO" id="GO:0070513">
    <property type="term" value="F:death domain binding"/>
    <property type="evidence" value="ECO:0007669"/>
    <property type="project" value="InterPro"/>
</dbReference>
<dbReference type="AlphaFoldDB" id="A0A8K0F3A6"/>
<dbReference type="PROSITE" id="PS50209">
    <property type="entry name" value="CARD"/>
    <property type="match status" value="1"/>
</dbReference>
<sequence length="420" mass="47611">MAEAMKPLRIEGPSASGPRAEEPPPDAGMTEAHCRQLRQHRAALVAHMSPGRVLPVLVSLGVISPDTQEEIRSVGTRQDINERLLNLLPTKGDRGFHGLCQGLREGGQQGYLAGLLESPPEASRPPVRHELGDTLQPRTKDELITRLETQLRHTRQSLEALQQTRIQAVQQDDPAGKLQASETQLQALQAKLEALENKLSQREREKRELHSRHSNLKENFKKYREGKEQTIETLKKEHRQSSLLKTKCNQQKQEIAQLKSKVSNLEKALRKANKRRDGKTRTRKTETKATMTEGGGGDQGHDVTPCNDKENFRVEVQRQQRASLQRIHLRHDADDTRDVTAAGDSSPAVRRQENSEVRVQQAAARRRRVQDEGNRQAALLRQREDRAVRRRGDTGLEREYRRDTADSRNKFEAFLSQSSS</sequence>
<dbReference type="InterPro" id="IPR001315">
    <property type="entry name" value="CARD"/>
</dbReference>
<organism evidence="3 4">
    <name type="scientific">Branchiostoma lanceolatum</name>
    <name type="common">Common lancelet</name>
    <name type="synonym">Amphioxus lanceolatum</name>
    <dbReference type="NCBI Taxonomy" id="7740"/>
    <lineage>
        <taxon>Eukaryota</taxon>
        <taxon>Metazoa</taxon>
        <taxon>Chordata</taxon>
        <taxon>Cephalochordata</taxon>
        <taxon>Leptocardii</taxon>
        <taxon>Amphioxiformes</taxon>
        <taxon>Branchiostomatidae</taxon>
        <taxon>Branchiostoma</taxon>
    </lineage>
</organism>
<name>A0A8K0F3A6_BRALA</name>
<dbReference type="CDD" id="cd01671">
    <property type="entry name" value="CARD"/>
    <property type="match status" value="1"/>
</dbReference>
<dbReference type="InterPro" id="IPR037939">
    <property type="entry name" value="CRADD"/>
</dbReference>
<dbReference type="Proteomes" id="UP000838412">
    <property type="component" value="Chromosome 9"/>
</dbReference>
<dbReference type="PANTHER" id="PTHR15034">
    <property type="entry name" value="DEATH DOMAIN-CONTAINING PROTEIN CRADD"/>
    <property type="match status" value="1"/>
</dbReference>
<feature type="domain" description="CARD" evidence="2">
    <location>
        <begin position="29"/>
        <end position="105"/>
    </location>
</feature>
<dbReference type="PANTHER" id="PTHR15034:SF5">
    <property type="entry name" value="DEATH DOMAIN-CONTAINING PROTEIN CRADD"/>
    <property type="match status" value="1"/>
</dbReference>
<evidence type="ECO:0000259" key="2">
    <source>
        <dbReference type="PROSITE" id="PS50209"/>
    </source>
</evidence>
<dbReference type="GO" id="GO:0042981">
    <property type="term" value="P:regulation of apoptotic process"/>
    <property type="evidence" value="ECO:0007669"/>
    <property type="project" value="InterPro"/>
</dbReference>
<protein>
    <submittedName>
        <fullName evidence="3">Hypp5044 protein</fullName>
    </submittedName>
</protein>
<feature type="region of interest" description="Disordered" evidence="1">
    <location>
        <begin position="269"/>
        <end position="304"/>
    </location>
</feature>
<dbReference type="Pfam" id="PF00619">
    <property type="entry name" value="CARD"/>
    <property type="match status" value="1"/>
</dbReference>
<evidence type="ECO:0000313" key="4">
    <source>
        <dbReference type="Proteomes" id="UP000838412"/>
    </source>
</evidence>
<dbReference type="OrthoDB" id="10412089at2759"/>
<feature type="region of interest" description="Disordered" evidence="1">
    <location>
        <begin position="332"/>
        <end position="420"/>
    </location>
</feature>